<feature type="region of interest" description="Disordered" evidence="2">
    <location>
        <begin position="1397"/>
        <end position="1423"/>
    </location>
</feature>
<dbReference type="InParanoid" id="A0A212EIT8"/>
<feature type="coiled-coil region" evidence="1">
    <location>
        <begin position="580"/>
        <end position="607"/>
    </location>
</feature>
<feature type="coiled-coil region" evidence="1">
    <location>
        <begin position="1739"/>
        <end position="1766"/>
    </location>
</feature>
<feature type="region of interest" description="Disordered" evidence="2">
    <location>
        <begin position="470"/>
        <end position="496"/>
    </location>
</feature>
<dbReference type="Proteomes" id="UP000007151">
    <property type="component" value="Unassembled WGS sequence"/>
</dbReference>
<evidence type="ECO:0000313" key="3">
    <source>
        <dbReference type="EMBL" id="OWR41407.1"/>
    </source>
</evidence>
<feature type="compositionally biased region" description="Basic and acidic residues" evidence="2">
    <location>
        <begin position="53"/>
        <end position="68"/>
    </location>
</feature>
<feature type="compositionally biased region" description="Basic and acidic residues" evidence="2">
    <location>
        <begin position="1397"/>
        <end position="1410"/>
    </location>
</feature>
<dbReference type="PANTHER" id="PTHR43941:SF1">
    <property type="entry name" value="STRUCTURAL MAINTENANCE OF CHROMOSOMES PROTEIN 2"/>
    <property type="match status" value="1"/>
</dbReference>
<proteinExistence type="predicted"/>
<dbReference type="KEGG" id="dpl:KGM_215246"/>
<feature type="coiled-coil region" evidence="1">
    <location>
        <begin position="637"/>
        <end position="671"/>
    </location>
</feature>
<dbReference type="EMBL" id="AGBW02014564">
    <property type="protein sequence ID" value="OWR41407.1"/>
    <property type="molecule type" value="Genomic_DNA"/>
</dbReference>
<feature type="coiled-coil region" evidence="1">
    <location>
        <begin position="191"/>
        <end position="240"/>
    </location>
</feature>
<feature type="compositionally biased region" description="Low complexity" evidence="2">
    <location>
        <begin position="1462"/>
        <end position="1476"/>
    </location>
</feature>
<sequence>MVMRHEGAQPLPRTADTMMMMVQVLLSDPDAELSSWPLELVALRDRIHHDRELSSVRDELSSGEGDKWRQRRNNSFDQNRQLEEVTRERDGLRRVAGVLQRAVSSLVAYCASAEDELNRTVLNKLLGHLAADDDTIVELDSRPSTPVAELSVVGETHVHLAPDLHSILVSLDEAGVRGFLQQQRDLGDDIKRELDASLKRLRHEAKDLLQLSARLASNKARQETRMLENSTREAKEEDERECINCMMQRKNVEEAMSECLQRENLLRSDLDGAMMKIAHLMGPPDRTHSDDVVEGYGTGGRSLDGLTPRAQLAADLEHALRERDDLKQQLEAANRQLRSTRQFVEEQAAEREAERDEFAERLAELRDENSRLAARLQTNARIVNEVEQLESQTREMNQIIADLEGRKGAADEELKAAEEQVSLLRDIINNLETQLEEKTAREEDVLRELGDMRSTIDDRDRRMRELLAELERSRGRDAEREAATQQGEEGGGDELLGTLRDDAKLLEEQIHSSVVRLEGAYERASGSLSERTEDVSVTGARAGGERGGGGARGPALEELSGVWDQLKALERAGDAALKRIDDLHMQRQRLKDVAQEVRAERDVLQARMSEQALRISSLSARLAQQRCDADALAHDAAAQLSVRLHDAQAEVQRLTEELSTKDKQLARLKQSHEERDKYGETQPVFGNSCNPKDRAAMLEREFSNAKSKIEQLESLVRSLETDKEKLQSTVREQQRTLAEKEEQLNEIMALNLVEDQSEVIQAKTSARTLSDIVSISEFDEQDLIMRRAELKGQNASITNTDHKDKTNLNKTLPPDVQKPNMSSLNLDYADHFDGTNFTPRADSLPIHLTSTQNKEVYKRNANETTIFGEGIKHSTAQNIPDNCSMYPNRDVSESKNLSVEPKKINFSMEPSDNRTHDEEFASLKDLGITLDVKQENFPDILTHLKREIRKSRSEVELYKAELKNAEEQLCEFPALKEEVEELKGLLENTMATMENDKKFYENQLDTFASNKKLLEQRLKELTQEVHEKSKDLNLLKEDILRRETMILELAKEKMNLANKISDLEIKIDDLNSKNMALVKYEAENKQLKEKLAELQRLEQLLSEKNQQIDSLNQHLDRLDDLQRCLNDKTEEMEGLKQALNMKTKELFQVRDSVNTLNTDIAKVIEENDQLSQQNKELKLKLTKLEKEQENAAIRLQNNETELNRVNSQNSDLAARIEELKVLHDTLADKETEIEILHEDINLYHNEIAALREQLKMVSRSPSPRNKNTEAGNTVDRQATNDRKQLVKIKKQISLLQHELDFQKKELNDKAFELAKAKLDLTEARNNISQMSKQISDSEQLQMAWSEQQQQLEKLAQEKEQLERQLETVLARLREETDVGELRHKLCAESERCGQLERELRRLRETTDRPRPSPGRARSPTAELERAVRDQLDYSHALDDDIMDQILSASSDEREDIPRLVLNSSNQSTSSMKSTSSERMQRLRNDNEKLQLKLEHLECRLKDKDALISELNRVRDKLSSECQSGRLRLEAERDRSARLALLLDSHKDTASSLHDQDSSMIDMLKRRLETAMKSELEAQQRERDLLQRLQQLDRTLPAATSPTDQLKQESEDRARLQSSLSAARLQLEAERRRAGELHAMLDHERNKHRRDLDEAAATAAALRGELAELRRLKHESGVELVRTKELLHTQSDTIAQLEKKYSARSKHNDTITGIENEKTDLAREMATLRRCLTDAPQAQLQQLLEERQQLRDTIRDLRGQLEARNDDKEQAVSM</sequence>
<feature type="coiled-coil region" evidence="1">
    <location>
        <begin position="695"/>
        <end position="750"/>
    </location>
</feature>
<name>A0A212EIT8_DANPL</name>
<dbReference type="GO" id="GO:0007076">
    <property type="term" value="P:mitotic chromosome condensation"/>
    <property type="evidence" value="ECO:0007669"/>
    <property type="project" value="TreeGrafter"/>
</dbReference>
<dbReference type="SUPFAM" id="SSF57997">
    <property type="entry name" value="Tropomyosin"/>
    <property type="match status" value="1"/>
</dbReference>
<feature type="region of interest" description="Disordered" evidence="2">
    <location>
        <begin position="798"/>
        <end position="820"/>
    </location>
</feature>
<keyword evidence="1" id="KW-0175">Coiled coil</keyword>
<feature type="region of interest" description="Disordered" evidence="2">
    <location>
        <begin position="527"/>
        <end position="553"/>
    </location>
</feature>
<feature type="coiled-coil region" evidence="1">
    <location>
        <begin position="941"/>
        <end position="1253"/>
    </location>
</feature>
<feature type="region of interest" description="Disordered" evidence="2">
    <location>
        <begin position="1258"/>
        <end position="1282"/>
    </location>
</feature>
<feature type="region of interest" description="Disordered" evidence="2">
    <location>
        <begin position="53"/>
        <end position="74"/>
    </location>
</feature>
<dbReference type="GO" id="GO:0000796">
    <property type="term" value="C:condensin complex"/>
    <property type="evidence" value="ECO:0007669"/>
    <property type="project" value="TreeGrafter"/>
</dbReference>
<dbReference type="GO" id="GO:0000793">
    <property type="term" value="C:condensed chromosome"/>
    <property type="evidence" value="ECO:0007669"/>
    <property type="project" value="TreeGrafter"/>
</dbReference>
<dbReference type="GO" id="GO:0000785">
    <property type="term" value="C:chromatin"/>
    <property type="evidence" value="ECO:0007669"/>
    <property type="project" value="TreeGrafter"/>
</dbReference>
<accession>A0A212EIT8</accession>
<dbReference type="GO" id="GO:0003682">
    <property type="term" value="F:chromatin binding"/>
    <property type="evidence" value="ECO:0007669"/>
    <property type="project" value="TreeGrafter"/>
</dbReference>
<dbReference type="eggNOG" id="ENOG502QV16">
    <property type="taxonomic scope" value="Eukaryota"/>
</dbReference>
<dbReference type="PANTHER" id="PTHR43941">
    <property type="entry name" value="STRUCTURAL MAINTENANCE OF CHROMOSOMES PROTEIN 2"/>
    <property type="match status" value="1"/>
</dbReference>
<evidence type="ECO:0000313" key="4">
    <source>
        <dbReference type="Proteomes" id="UP000007151"/>
    </source>
</evidence>
<keyword evidence="4" id="KW-1185">Reference proteome</keyword>
<gene>
    <name evidence="3" type="ORF">KGM_215246</name>
</gene>
<organism evidence="3 4">
    <name type="scientific">Danaus plexippus plexippus</name>
    <dbReference type="NCBI Taxonomy" id="278856"/>
    <lineage>
        <taxon>Eukaryota</taxon>
        <taxon>Metazoa</taxon>
        <taxon>Ecdysozoa</taxon>
        <taxon>Arthropoda</taxon>
        <taxon>Hexapoda</taxon>
        <taxon>Insecta</taxon>
        <taxon>Pterygota</taxon>
        <taxon>Neoptera</taxon>
        <taxon>Endopterygota</taxon>
        <taxon>Lepidoptera</taxon>
        <taxon>Glossata</taxon>
        <taxon>Ditrysia</taxon>
        <taxon>Papilionoidea</taxon>
        <taxon>Nymphalidae</taxon>
        <taxon>Danainae</taxon>
        <taxon>Danaini</taxon>
        <taxon>Danaina</taxon>
        <taxon>Danaus</taxon>
        <taxon>Danaus</taxon>
    </lineage>
</organism>
<feature type="compositionally biased region" description="Basic and acidic residues" evidence="2">
    <location>
        <begin position="470"/>
        <end position="482"/>
    </location>
</feature>
<feature type="region of interest" description="Disordered" evidence="2">
    <location>
        <begin position="1592"/>
        <end position="1612"/>
    </location>
</feature>
<feature type="region of interest" description="Disordered" evidence="2">
    <location>
        <begin position="1461"/>
        <end position="1481"/>
    </location>
</feature>
<protein>
    <submittedName>
        <fullName evidence="3">A-kinase anchor protein 9</fullName>
    </submittedName>
</protein>
<dbReference type="FunCoup" id="A0A212EIT8">
    <property type="interactions" value="273"/>
</dbReference>
<evidence type="ECO:0000256" key="2">
    <source>
        <dbReference type="SAM" id="MobiDB-lite"/>
    </source>
</evidence>
<feature type="coiled-coil region" evidence="1">
    <location>
        <begin position="309"/>
        <end position="448"/>
    </location>
</feature>
<dbReference type="GO" id="GO:0016301">
    <property type="term" value="F:kinase activity"/>
    <property type="evidence" value="ECO:0007669"/>
    <property type="project" value="UniProtKB-KW"/>
</dbReference>
<dbReference type="STRING" id="278856.A0A212EIT8"/>
<reference evidence="3 4" key="1">
    <citation type="journal article" date="2011" name="Cell">
        <title>The monarch butterfly genome yields insights into long-distance migration.</title>
        <authorList>
            <person name="Zhan S."/>
            <person name="Merlin C."/>
            <person name="Boore J.L."/>
            <person name="Reppert S.M."/>
        </authorList>
    </citation>
    <scope>NUCLEOTIDE SEQUENCE [LARGE SCALE GENOMIC DNA]</scope>
    <source>
        <strain evidence="3">F-2</strain>
    </source>
</reference>
<feature type="compositionally biased region" description="Gly residues" evidence="2">
    <location>
        <begin position="541"/>
        <end position="552"/>
    </location>
</feature>
<comment type="caution">
    <text evidence="3">The sequence shown here is derived from an EMBL/GenBank/DDBJ whole genome shotgun (WGS) entry which is preliminary data.</text>
</comment>
<feature type="coiled-coil region" evidence="1">
    <location>
        <begin position="1285"/>
        <end position="1378"/>
    </location>
</feature>
<feature type="compositionally biased region" description="Polar residues" evidence="2">
    <location>
        <begin position="1259"/>
        <end position="1277"/>
    </location>
</feature>
<evidence type="ECO:0000256" key="1">
    <source>
        <dbReference type="SAM" id="Coils"/>
    </source>
</evidence>